<dbReference type="GO" id="GO:0005524">
    <property type="term" value="F:ATP binding"/>
    <property type="evidence" value="ECO:0007669"/>
    <property type="project" value="UniProtKB-KW"/>
</dbReference>
<keyword evidence="9" id="KW-0067">ATP-binding</keyword>
<evidence type="ECO:0000256" key="12">
    <source>
        <dbReference type="ARBA" id="ARBA00023137"/>
    </source>
</evidence>
<keyword evidence="5" id="KW-0812">Transmembrane</keyword>
<proteinExistence type="predicted"/>
<feature type="region of interest" description="Disordered" evidence="16">
    <location>
        <begin position="94"/>
        <end position="142"/>
    </location>
</feature>
<evidence type="ECO:0000256" key="16">
    <source>
        <dbReference type="SAM" id="MobiDB-lite"/>
    </source>
</evidence>
<dbReference type="VEuPathDB" id="TrichDB:TVAGG3_0653940"/>
<keyword evidence="7" id="KW-0547">Nucleotide-binding</keyword>
<dbReference type="EC" id="2.7.10.1" evidence="2"/>
<dbReference type="VEuPathDB" id="TrichDB:TVAG_494910"/>
<keyword evidence="14" id="KW-0675">Receptor</keyword>
<evidence type="ECO:0000256" key="15">
    <source>
        <dbReference type="ARBA" id="ARBA00023180"/>
    </source>
</evidence>
<feature type="compositionally biased region" description="Polar residues" evidence="16">
    <location>
        <begin position="118"/>
        <end position="128"/>
    </location>
</feature>
<dbReference type="InterPro" id="IPR055163">
    <property type="entry name" value="ALK/LTK-like_GRD"/>
</dbReference>
<reference evidence="18" key="1">
    <citation type="submission" date="2006-10" db="EMBL/GenBank/DDBJ databases">
        <authorList>
            <person name="Amadeo P."/>
            <person name="Zhao Q."/>
            <person name="Wortman J."/>
            <person name="Fraser-Liggett C."/>
            <person name="Carlton J."/>
        </authorList>
    </citation>
    <scope>NUCLEOTIDE SEQUENCE</scope>
    <source>
        <strain evidence="18">G3</strain>
    </source>
</reference>
<dbReference type="RefSeq" id="XP_001314781.1">
    <property type="nucleotide sequence ID" value="XM_001314747.1"/>
</dbReference>
<evidence type="ECO:0000313" key="19">
    <source>
        <dbReference type="Proteomes" id="UP000001542"/>
    </source>
</evidence>
<evidence type="ECO:0000256" key="14">
    <source>
        <dbReference type="ARBA" id="ARBA00023170"/>
    </source>
</evidence>
<dbReference type="KEGG" id="tva:4760382"/>
<evidence type="ECO:0000256" key="5">
    <source>
        <dbReference type="ARBA" id="ARBA00022692"/>
    </source>
</evidence>
<feature type="domain" description="ALK/LTK-like glycine-rich" evidence="17">
    <location>
        <begin position="38"/>
        <end position="287"/>
    </location>
</feature>
<evidence type="ECO:0000256" key="8">
    <source>
        <dbReference type="ARBA" id="ARBA00022777"/>
    </source>
</evidence>
<keyword evidence="10" id="KW-1133">Transmembrane helix</keyword>
<evidence type="ECO:0000313" key="18">
    <source>
        <dbReference type="EMBL" id="EAY02542.1"/>
    </source>
</evidence>
<evidence type="ECO:0000259" key="17">
    <source>
        <dbReference type="Pfam" id="PF12810"/>
    </source>
</evidence>
<evidence type="ECO:0000256" key="11">
    <source>
        <dbReference type="ARBA" id="ARBA00023136"/>
    </source>
</evidence>
<evidence type="ECO:0000256" key="4">
    <source>
        <dbReference type="ARBA" id="ARBA00022679"/>
    </source>
</evidence>
<comment type="subcellular location">
    <subcellularLocation>
        <location evidence="1">Cell membrane</location>
        <topology evidence="1">Single-pass type I membrane protein</topology>
    </subcellularLocation>
</comment>
<evidence type="ECO:0000256" key="6">
    <source>
        <dbReference type="ARBA" id="ARBA00022729"/>
    </source>
</evidence>
<dbReference type="AlphaFoldDB" id="A2EXT8"/>
<keyword evidence="12" id="KW-0829">Tyrosine-protein kinase</keyword>
<name>A2EXT8_TRIV3</name>
<dbReference type="Proteomes" id="UP000001542">
    <property type="component" value="Unassembled WGS sequence"/>
</dbReference>
<evidence type="ECO:0000256" key="10">
    <source>
        <dbReference type="ARBA" id="ARBA00022989"/>
    </source>
</evidence>
<dbReference type="EMBL" id="DS113533">
    <property type="protein sequence ID" value="EAY02542.1"/>
    <property type="molecule type" value="Genomic_DNA"/>
</dbReference>
<keyword evidence="3" id="KW-1003">Cell membrane</keyword>
<reference evidence="18" key="2">
    <citation type="journal article" date="2007" name="Science">
        <title>Draft genome sequence of the sexually transmitted pathogen Trichomonas vaginalis.</title>
        <authorList>
            <person name="Carlton J.M."/>
            <person name="Hirt R.P."/>
            <person name="Silva J.C."/>
            <person name="Delcher A.L."/>
            <person name="Schatz M."/>
            <person name="Zhao Q."/>
            <person name="Wortman J.R."/>
            <person name="Bidwell S.L."/>
            <person name="Alsmark U.C.M."/>
            <person name="Besteiro S."/>
            <person name="Sicheritz-Ponten T."/>
            <person name="Noel C.J."/>
            <person name="Dacks J.B."/>
            <person name="Foster P.G."/>
            <person name="Simillion C."/>
            <person name="Van de Peer Y."/>
            <person name="Miranda-Saavedra D."/>
            <person name="Barton G.J."/>
            <person name="Westrop G.D."/>
            <person name="Mueller S."/>
            <person name="Dessi D."/>
            <person name="Fiori P.L."/>
            <person name="Ren Q."/>
            <person name="Paulsen I."/>
            <person name="Zhang H."/>
            <person name="Bastida-Corcuera F.D."/>
            <person name="Simoes-Barbosa A."/>
            <person name="Brown M.T."/>
            <person name="Hayes R.D."/>
            <person name="Mukherjee M."/>
            <person name="Okumura C.Y."/>
            <person name="Schneider R."/>
            <person name="Smith A.J."/>
            <person name="Vanacova S."/>
            <person name="Villalvazo M."/>
            <person name="Haas B.J."/>
            <person name="Pertea M."/>
            <person name="Feldblyum T.V."/>
            <person name="Utterback T.R."/>
            <person name="Shu C.L."/>
            <person name="Osoegawa K."/>
            <person name="de Jong P.J."/>
            <person name="Hrdy I."/>
            <person name="Horvathova L."/>
            <person name="Zubacova Z."/>
            <person name="Dolezal P."/>
            <person name="Malik S.B."/>
            <person name="Logsdon J.M. Jr."/>
            <person name="Henze K."/>
            <person name="Gupta A."/>
            <person name="Wang C.C."/>
            <person name="Dunne R.L."/>
            <person name="Upcroft J.A."/>
            <person name="Upcroft P."/>
            <person name="White O."/>
            <person name="Salzberg S.L."/>
            <person name="Tang P."/>
            <person name="Chiu C.-H."/>
            <person name="Lee Y.-S."/>
            <person name="Embley T.M."/>
            <person name="Coombs G.H."/>
            <person name="Mottram J.C."/>
            <person name="Tachezy J."/>
            <person name="Fraser-Liggett C.M."/>
            <person name="Johnson P.J."/>
        </authorList>
    </citation>
    <scope>NUCLEOTIDE SEQUENCE [LARGE SCALE GENOMIC DNA]</scope>
    <source>
        <strain evidence="18">G3</strain>
    </source>
</reference>
<keyword evidence="4" id="KW-0808">Transferase</keyword>
<evidence type="ECO:0000256" key="3">
    <source>
        <dbReference type="ARBA" id="ARBA00022475"/>
    </source>
</evidence>
<keyword evidence="15" id="KW-0325">Glycoprotein</keyword>
<dbReference type="GO" id="GO:0004714">
    <property type="term" value="F:transmembrane receptor protein tyrosine kinase activity"/>
    <property type="evidence" value="ECO:0007669"/>
    <property type="project" value="UniProtKB-EC"/>
</dbReference>
<evidence type="ECO:0000256" key="13">
    <source>
        <dbReference type="ARBA" id="ARBA00023157"/>
    </source>
</evidence>
<keyword evidence="8" id="KW-0418">Kinase</keyword>
<keyword evidence="11" id="KW-0472">Membrane</keyword>
<evidence type="ECO:0000256" key="7">
    <source>
        <dbReference type="ARBA" id="ARBA00022741"/>
    </source>
</evidence>
<keyword evidence="13" id="KW-1015">Disulfide bond</keyword>
<keyword evidence="19" id="KW-1185">Reference proteome</keyword>
<dbReference type="Pfam" id="PF12810">
    <property type="entry name" value="ALK_LTK_GRD"/>
    <property type="match status" value="1"/>
</dbReference>
<evidence type="ECO:0000256" key="9">
    <source>
        <dbReference type="ARBA" id="ARBA00022840"/>
    </source>
</evidence>
<dbReference type="GO" id="GO:0005886">
    <property type="term" value="C:plasma membrane"/>
    <property type="evidence" value="ECO:0007669"/>
    <property type="project" value="UniProtKB-SubCell"/>
</dbReference>
<dbReference type="InParanoid" id="A2EXT8"/>
<accession>A2EXT8</accession>
<sequence>MDQWQLGNPSTGTNNVNFNGTVAEFTYPCSSTYDCTYYYTKLPAGIYKVEVWGAQGGGSFSNSATIIPAKGMGGYSVGVMKLDSESTVYVYVGGRGQDPNSPSTYTARGGFNGGGDSPQDTVDVSSNYDDAGGGGESASDIRVGNTNFESRIIVAGGAGGNGRLVNSYSDTGFSGGLEAGRPRDGSGNYGTAASQTTGNALGQGQTGIRCVNAYSGGGGGGYFGGFTKGSTRSDPVIAGGGSGYIGGVISYRDIIAQTIGGNETITKMDGTQRTGNNGNGAARITILGYFLNPHTNLSEYYYPETSFSMEFSVNSLGTGEKGTLNRTFSSNESAEIHSFDDKGREHRFTDNFLLPKKSGYYTISYTITSKSGTKSETSFTILVNKEPKLTLKSEPKDKYIRGEKITLYFDIFDDTFATIYIGDNYFNYTNKTVICNNKINSTFINVEIPFGYTPGHSNRLSIYAIDEYNISSNIYSFPFTIVTNRSPDINVSNNLSYILQERDDFSIIGHYRDLDFNGNVAIYTSIDNTNVYHHQTYPVVNDQWNEFHITRTIFQQTNNGIHYLKIYAVDDKNCESNKFVHAFAYSSELNCKHVSNVLPCMNMRYAMFLIIVMTTRSTFKIK</sequence>
<protein>
    <recommendedName>
        <fullName evidence="2">receptor protein-tyrosine kinase</fullName>
        <ecNumber evidence="2">2.7.10.1</ecNumber>
    </recommendedName>
</protein>
<evidence type="ECO:0000256" key="2">
    <source>
        <dbReference type="ARBA" id="ARBA00011902"/>
    </source>
</evidence>
<organism evidence="18 19">
    <name type="scientific">Trichomonas vaginalis (strain ATCC PRA-98 / G3)</name>
    <dbReference type="NCBI Taxonomy" id="412133"/>
    <lineage>
        <taxon>Eukaryota</taxon>
        <taxon>Metamonada</taxon>
        <taxon>Parabasalia</taxon>
        <taxon>Trichomonadida</taxon>
        <taxon>Trichomonadidae</taxon>
        <taxon>Trichomonas</taxon>
    </lineage>
</organism>
<gene>
    <name evidence="18" type="ORF">TVAG_494910</name>
</gene>
<evidence type="ECO:0000256" key="1">
    <source>
        <dbReference type="ARBA" id="ARBA00004251"/>
    </source>
</evidence>
<keyword evidence="6" id="KW-0732">Signal</keyword>